<accession>A0ACC1NHM6</accession>
<sequence length="596" mass="65351">MKCNTIFLARCFSVALANNLAFSVVHESRESETQLSKWQQLDKLPQDAIVPVRIALKQQNVDNGMELLMKVSDPKSAEYGQHYSADEVTELFAPSDEALESVKDWLAASGISNKTMLTPKSKGWVHFTATVSQLETALQTEYHRYTHIRSGATYFGTHKYYLPANLSTYVDFIIPAVAMAHVSDNSPEDYGEKSNKVVCNGTAILPDCIQYLYQLPENTEADPRNAIGIYEVADSRFSQDNLNLFYKNFYPRIPQGFGPQIDSIDNATTEQSPSGGETDLDVQMIMPIVYPQNAVMFQTNVTRNEFNAQFGLYNRFLDAIDGTYCTASAYGETGDDPTIDGDSAGEDCGTFKPTSRQCDEWIKLGLQGTTVVSASGDDGARGDACIGDNNDIFAPDQSSGCPYILSVGGTGLPDNYEPGDQEVAPHNYLPGGGWSNIHLRPDYQKEAVAEYFKNHDPQIPFYHTKDDVIPTSGGSYNRDGRAYPDISAISENGTSITTGGVVRNDNRGTSMSAPIVAAIFTRINEERLKAGKGFVGFVNPVLYAHPEMFNDITFSPLKLAPCNETGYLSAVKGWDPMTGLGTPNYPAMLKVFLALS</sequence>
<proteinExistence type="predicted"/>
<organism evidence="1 2">
    <name type="scientific">Zarea fungicola</name>
    <dbReference type="NCBI Taxonomy" id="93591"/>
    <lineage>
        <taxon>Eukaryota</taxon>
        <taxon>Fungi</taxon>
        <taxon>Dikarya</taxon>
        <taxon>Ascomycota</taxon>
        <taxon>Pezizomycotina</taxon>
        <taxon>Sordariomycetes</taxon>
        <taxon>Hypocreomycetidae</taxon>
        <taxon>Hypocreales</taxon>
        <taxon>Cordycipitaceae</taxon>
        <taxon>Zarea</taxon>
    </lineage>
</organism>
<evidence type="ECO:0000313" key="1">
    <source>
        <dbReference type="EMBL" id="KAJ2978445.1"/>
    </source>
</evidence>
<protein>
    <submittedName>
        <fullName evidence="1">Uncharacterized protein</fullName>
    </submittedName>
</protein>
<dbReference type="Proteomes" id="UP001143910">
    <property type="component" value="Unassembled WGS sequence"/>
</dbReference>
<comment type="caution">
    <text evidence="1">The sequence shown here is derived from an EMBL/GenBank/DDBJ whole genome shotgun (WGS) entry which is preliminary data.</text>
</comment>
<dbReference type="EMBL" id="JANJQO010000374">
    <property type="protein sequence ID" value="KAJ2978445.1"/>
    <property type="molecule type" value="Genomic_DNA"/>
</dbReference>
<evidence type="ECO:0000313" key="2">
    <source>
        <dbReference type="Proteomes" id="UP001143910"/>
    </source>
</evidence>
<name>A0ACC1NHM6_9HYPO</name>
<reference evidence="1" key="1">
    <citation type="submission" date="2022-08" db="EMBL/GenBank/DDBJ databases">
        <title>Genome Sequence of Lecanicillium fungicola.</title>
        <authorList>
            <person name="Buettner E."/>
        </authorList>
    </citation>
    <scope>NUCLEOTIDE SEQUENCE</scope>
    <source>
        <strain evidence="1">Babe33</strain>
    </source>
</reference>
<keyword evidence="2" id="KW-1185">Reference proteome</keyword>
<gene>
    <name evidence="1" type="ORF">NQ176_g3813</name>
</gene>